<evidence type="ECO:0000256" key="2">
    <source>
        <dbReference type="SAM" id="SignalP"/>
    </source>
</evidence>
<gene>
    <name evidence="4" type="ORF">RPMA_13990</name>
</gene>
<dbReference type="InterPro" id="IPR006311">
    <property type="entry name" value="TAT_signal"/>
</dbReference>
<dbReference type="Proteomes" id="UP000682843">
    <property type="component" value="Chromosome"/>
</dbReference>
<organism evidence="4 5">
    <name type="scientific">Tardiphaga alba</name>
    <dbReference type="NCBI Taxonomy" id="340268"/>
    <lineage>
        <taxon>Bacteria</taxon>
        <taxon>Pseudomonadati</taxon>
        <taxon>Pseudomonadota</taxon>
        <taxon>Alphaproteobacteria</taxon>
        <taxon>Hyphomicrobiales</taxon>
        <taxon>Nitrobacteraceae</taxon>
        <taxon>Tardiphaga</taxon>
    </lineage>
</organism>
<evidence type="ECO:0000256" key="1">
    <source>
        <dbReference type="ARBA" id="ARBA00022801"/>
    </source>
</evidence>
<dbReference type="InterPro" id="IPR044094">
    <property type="entry name" value="AtsA-like_MBL-fold"/>
</dbReference>
<dbReference type="Gene3D" id="3.60.15.10">
    <property type="entry name" value="Ribonuclease Z/Hydroxyacylglutathione hydrolase-like"/>
    <property type="match status" value="1"/>
</dbReference>
<evidence type="ECO:0000313" key="4">
    <source>
        <dbReference type="EMBL" id="QUS39828.1"/>
    </source>
</evidence>
<keyword evidence="2" id="KW-0732">Signal</keyword>
<dbReference type="EMBL" id="CP036498">
    <property type="protein sequence ID" value="QUS39828.1"/>
    <property type="molecule type" value="Genomic_DNA"/>
</dbReference>
<keyword evidence="1" id="KW-0378">Hydrolase</keyword>
<proteinExistence type="predicted"/>
<reference evidence="4 5" key="1">
    <citation type="submission" date="2019-02" db="EMBL/GenBank/DDBJ databases">
        <title>Emended description of the genus Rhodopseudomonas and description of Rhodopseudomonas albus sp. nov., a non-phototrophic, heavy-metal-tolerant bacterium isolated from garden soil.</title>
        <authorList>
            <person name="Bao Z."/>
            <person name="Cao W.W."/>
            <person name="Sato Y."/>
            <person name="Nishizawa T."/>
            <person name="Zhao J."/>
            <person name="Guo Y."/>
            <person name="Ohta H."/>
        </authorList>
    </citation>
    <scope>NUCLEOTIDE SEQUENCE [LARGE SCALE GENOMIC DNA]</scope>
    <source>
        <strain evidence="4 5">SK50-23</strain>
    </source>
</reference>
<feature type="domain" description="Metallo-beta-lactamase" evidence="3">
    <location>
        <begin position="73"/>
        <end position="285"/>
    </location>
</feature>
<feature type="chain" id="PRO_5045541204" evidence="2">
    <location>
        <begin position="29"/>
        <end position="321"/>
    </location>
</feature>
<dbReference type="PROSITE" id="PS51318">
    <property type="entry name" value="TAT"/>
    <property type="match status" value="1"/>
</dbReference>
<dbReference type="PANTHER" id="PTHR46018:SF2">
    <property type="entry name" value="ZINC PHOSPHODIESTERASE ELAC PROTEIN 1"/>
    <property type="match status" value="1"/>
</dbReference>
<dbReference type="InterPro" id="IPR036866">
    <property type="entry name" value="RibonucZ/Hydroxyglut_hydro"/>
</dbReference>
<dbReference type="Pfam" id="PF12706">
    <property type="entry name" value="Lactamase_B_2"/>
    <property type="match status" value="1"/>
</dbReference>
<dbReference type="InterPro" id="IPR001279">
    <property type="entry name" value="Metallo-B-lactamas"/>
</dbReference>
<name>A0ABX8ABL8_9BRAD</name>
<dbReference type="CDD" id="cd07719">
    <property type="entry name" value="arylsulfatase_AtsA-like_MBL-fold"/>
    <property type="match status" value="1"/>
</dbReference>
<evidence type="ECO:0000313" key="5">
    <source>
        <dbReference type="Proteomes" id="UP000682843"/>
    </source>
</evidence>
<accession>A0ABX8ABL8</accession>
<dbReference type="SUPFAM" id="SSF56281">
    <property type="entry name" value="Metallo-hydrolase/oxidoreductase"/>
    <property type="match status" value="1"/>
</dbReference>
<feature type="signal peptide" evidence="2">
    <location>
        <begin position="1"/>
        <end position="28"/>
    </location>
</feature>
<protein>
    <submittedName>
        <fullName evidence="4">MBL fold metallo-hydrolase</fullName>
    </submittedName>
</protein>
<sequence>MTLDRRTLLQLSAMGAIAGSSMLSTAQAQTAAPAPAGKRKARWICLGTKGGPRVGLGRSNPANVLIVDDVPYVVDCGPGVSKRLVEAKVALPDVRYVFVTHLHSDHVLEYGNMVYGGWSAGLNHPVEAFAPIGMEALTKAYWESIKFDVDIRIADESKPDPRKLLVAKDIKDSGIVLDNGKVKVTAFKTPHPPITENFAYKFETPDGVFVYACDTSFNPALAKFAEGADVLIHETIYVPGVDKMVARVKNAATLKEHLIASHTTTEDVGKIAAMAKVKKLVMTHFVPGDDPTITDEMWAADAKKHYSGPIVVAKDLMEIEL</sequence>
<dbReference type="PANTHER" id="PTHR46018">
    <property type="entry name" value="ZINC PHOSPHODIESTERASE ELAC PROTEIN 1"/>
    <property type="match status" value="1"/>
</dbReference>
<dbReference type="RefSeq" id="WP_211907808.1">
    <property type="nucleotide sequence ID" value="NZ_CP036498.1"/>
</dbReference>
<keyword evidence="5" id="KW-1185">Reference proteome</keyword>
<evidence type="ECO:0000259" key="3">
    <source>
        <dbReference type="Pfam" id="PF12706"/>
    </source>
</evidence>